<evidence type="ECO:0000256" key="5">
    <source>
        <dbReference type="PIRSR" id="PIRSR000105-2"/>
    </source>
</evidence>
<feature type="binding site" evidence="5">
    <location>
        <position position="134"/>
    </location>
    <ligand>
        <name>NAD(+)</name>
        <dbReference type="ChEBI" id="CHEBI:57540"/>
    </ligand>
</feature>
<keyword evidence="9" id="KW-1185">Reference proteome</keyword>
<feature type="binding site" evidence="5">
    <location>
        <position position="88"/>
    </location>
    <ligand>
        <name>NAD(+)</name>
        <dbReference type="ChEBI" id="CHEBI:57540"/>
    </ligand>
</feature>
<evidence type="ECO:0000313" key="9">
    <source>
        <dbReference type="Proteomes" id="UP000331127"/>
    </source>
</evidence>
<feature type="binding site" evidence="5">
    <location>
        <position position="83"/>
    </location>
    <ligand>
        <name>NAD(+)</name>
        <dbReference type="ChEBI" id="CHEBI:57540"/>
    </ligand>
</feature>
<feature type="binding site" evidence="5">
    <location>
        <position position="265"/>
    </location>
    <ligand>
        <name>NAD(+)</name>
        <dbReference type="ChEBI" id="CHEBI:57540"/>
    </ligand>
</feature>
<evidence type="ECO:0000256" key="2">
    <source>
        <dbReference type="ARBA" id="ARBA00009463"/>
    </source>
</evidence>
<feature type="site" description="Important for catalytic activity" evidence="4">
    <location>
        <position position="131"/>
    </location>
</feature>
<comment type="caution">
    <text evidence="8">The sequence shown here is derived from an EMBL/GenBank/DDBJ whole genome shotgun (WGS) entry which is preliminary data.</text>
</comment>
<dbReference type="InterPro" id="IPR022694">
    <property type="entry name" value="3-OHacyl-CoA_DH"/>
</dbReference>
<evidence type="ECO:0000256" key="1">
    <source>
        <dbReference type="ARBA" id="ARBA00005086"/>
    </source>
</evidence>
<dbReference type="PIRSF" id="PIRSF000105">
    <property type="entry name" value="HCDH"/>
    <property type="match status" value="1"/>
</dbReference>
<comment type="similarity">
    <text evidence="2">Belongs to the 3-hydroxyacyl-CoA dehydrogenase family.</text>
</comment>
<reference evidence="8 9" key="1">
    <citation type="submission" date="2019-10" db="EMBL/GenBank/DDBJ databases">
        <title>Whole genome shotgun sequence of Acrocarpospora macrocephala NBRC 16266.</title>
        <authorList>
            <person name="Ichikawa N."/>
            <person name="Kimura A."/>
            <person name="Kitahashi Y."/>
            <person name="Komaki H."/>
            <person name="Oguchi A."/>
        </authorList>
    </citation>
    <scope>NUCLEOTIDE SEQUENCE [LARGE SCALE GENOMIC DNA]</scope>
    <source>
        <strain evidence="8 9">NBRC 16266</strain>
    </source>
</reference>
<evidence type="ECO:0000313" key="8">
    <source>
        <dbReference type="EMBL" id="GES11709.1"/>
    </source>
</evidence>
<dbReference type="SUPFAM" id="SSF51735">
    <property type="entry name" value="NAD(P)-binding Rossmann-fold domains"/>
    <property type="match status" value="1"/>
</dbReference>
<dbReference type="InterPro" id="IPR036291">
    <property type="entry name" value="NAD(P)-bd_dom_sf"/>
</dbReference>
<feature type="domain" description="3-hydroxyacyl-CoA dehydrogenase C-terminal" evidence="6">
    <location>
        <begin position="177"/>
        <end position="273"/>
    </location>
</feature>
<dbReference type="PANTHER" id="PTHR48075:SF5">
    <property type="entry name" value="3-HYDROXYBUTYRYL-COA DEHYDROGENASE"/>
    <property type="match status" value="1"/>
</dbReference>
<evidence type="ECO:0000256" key="3">
    <source>
        <dbReference type="ARBA" id="ARBA00023002"/>
    </source>
</evidence>
<protein>
    <submittedName>
        <fullName evidence="8">3-hydroxybutyryl-CoA dehydrogenase</fullName>
    </submittedName>
</protein>
<dbReference type="Proteomes" id="UP000331127">
    <property type="component" value="Unassembled WGS sequence"/>
</dbReference>
<keyword evidence="5" id="KW-0520">NAD</keyword>
<dbReference type="EMBL" id="BLAE01000032">
    <property type="protein sequence ID" value="GES11709.1"/>
    <property type="molecule type" value="Genomic_DNA"/>
</dbReference>
<dbReference type="InterPro" id="IPR013328">
    <property type="entry name" value="6PGD_dom2"/>
</dbReference>
<comment type="pathway">
    <text evidence="1">Lipid metabolism; butanoate metabolism.</text>
</comment>
<dbReference type="Gene3D" id="1.10.1040.10">
    <property type="entry name" value="N-(1-d-carboxylethyl)-l-norvaline Dehydrogenase, domain 2"/>
    <property type="match status" value="1"/>
</dbReference>
<dbReference type="AlphaFoldDB" id="A0A5M3WUP0"/>
<dbReference type="GO" id="GO:0070403">
    <property type="term" value="F:NAD+ binding"/>
    <property type="evidence" value="ECO:0007669"/>
    <property type="project" value="InterPro"/>
</dbReference>
<proteinExistence type="inferred from homology"/>
<dbReference type="InterPro" id="IPR006108">
    <property type="entry name" value="3HC_DH_C"/>
</dbReference>
<dbReference type="GO" id="GO:0016616">
    <property type="term" value="F:oxidoreductase activity, acting on the CH-OH group of donors, NAD or NADP as acceptor"/>
    <property type="evidence" value="ECO:0007669"/>
    <property type="project" value="InterPro"/>
</dbReference>
<organism evidence="8 9">
    <name type="scientific">Acrocarpospora macrocephala</name>
    <dbReference type="NCBI Taxonomy" id="150177"/>
    <lineage>
        <taxon>Bacteria</taxon>
        <taxon>Bacillati</taxon>
        <taxon>Actinomycetota</taxon>
        <taxon>Actinomycetes</taxon>
        <taxon>Streptosporangiales</taxon>
        <taxon>Streptosporangiaceae</taxon>
        <taxon>Acrocarpospora</taxon>
    </lineage>
</organism>
<accession>A0A5M3WUP0</accession>
<evidence type="ECO:0000259" key="6">
    <source>
        <dbReference type="Pfam" id="PF00725"/>
    </source>
</evidence>
<feature type="binding site" evidence="5">
    <location>
        <begin position="2"/>
        <end position="7"/>
    </location>
    <ligand>
        <name>NAD(+)</name>
        <dbReference type="ChEBI" id="CHEBI:57540"/>
    </ligand>
</feature>
<dbReference type="SUPFAM" id="SSF48179">
    <property type="entry name" value="6-phosphogluconate dehydrogenase C-terminal domain-like"/>
    <property type="match status" value="1"/>
</dbReference>
<dbReference type="GO" id="GO:0006631">
    <property type="term" value="P:fatty acid metabolic process"/>
    <property type="evidence" value="ECO:0007669"/>
    <property type="project" value="InterPro"/>
</dbReference>
<evidence type="ECO:0000259" key="7">
    <source>
        <dbReference type="Pfam" id="PF02737"/>
    </source>
</evidence>
<sequence length="275" mass="29275">MGAGVMGVGVAQNLAQTGHDVVLVDTSEEILAAARGTIWRNARMSGLMGGPVLDPDGVLSRITTAVGAEAVAKADVVIENVTENWDVKRSVYETMDAVCGPDTIFIVNTSAIPITKVAAVTGRPDKVVGVHFMNPVPAKPACELIPGVHTTAETVERTRDLLAAMGKKAIDVKDACGFVSNRVLMLTVNEAAFLVHEGVATAESVDEVFRSCFGHPMGPLETADLIGVDTILYSVEVLYEHYADSKYRPCPLLKQMTDAGLHGRKSGRGFYTYAN</sequence>
<dbReference type="Pfam" id="PF00725">
    <property type="entry name" value="3HCDH"/>
    <property type="match status" value="1"/>
</dbReference>
<dbReference type="InterPro" id="IPR006176">
    <property type="entry name" value="3-OHacyl-CoA_DH_NAD-bd"/>
</dbReference>
<name>A0A5M3WUP0_9ACTN</name>
<dbReference type="InterPro" id="IPR008927">
    <property type="entry name" value="6-PGluconate_DH-like_C_sf"/>
</dbReference>
<feature type="binding site" evidence="5">
    <location>
        <position position="110"/>
    </location>
    <ligand>
        <name>NAD(+)</name>
        <dbReference type="ChEBI" id="CHEBI:57540"/>
    </ligand>
</feature>
<gene>
    <name evidence="8" type="primary">paaH_3</name>
    <name evidence="8" type="ORF">Amac_053060</name>
</gene>
<evidence type="ECO:0000256" key="4">
    <source>
        <dbReference type="PIRSR" id="PIRSR000105-1"/>
    </source>
</evidence>
<keyword evidence="3" id="KW-0560">Oxidoreductase</keyword>
<feature type="domain" description="3-hydroxyacyl-CoA dehydrogenase NAD binding" evidence="7">
    <location>
        <begin position="1"/>
        <end position="174"/>
    </location>
</feature>
<dbReference type="Gene3D" id="3.40.50.720">
    <property type="entry name" value="NAD(P)-binding Rossmann-like Domain"/>
    <property type="match status" value="1"/>
</dbReference>
<dbReference type="Pfam" id="PF02737">
    <property type="entry name" value="3HCDH_N"/>
    <property type="match status" value="1"/>
</dbReference>
<feature type="binding site" evidence="5">
    <location>
        <position position="25"/>
    </location>
    <ligand>
        <name>NAD(+)</name>
        <dbReference type="ChEBI" id="CHEBI:57540"/>
    </ligand>
</feature>
<dbReference type="PANTHER" id="PTHR48075">
    <property type="entry name" value="3-HYDROXYACYL-COA DEHYDROGENASE FAMILY PROTEIN"/>
    <property type="match status" value="1"/>
</dbReference>